<organism evidence="1">
    <name type="scientific">bioreactor metagenome</name>
    <dbReference type="NCBI Taxonomy" id="1076179"/>
    <lineage>
        <taxon>unclassified sequences</taxon>
        <taxon>metagenomes</taxon>
        <taxon>ecological metagenomes</taxon>
    </lineage>
</organism>
<gene>
    <name evidence="1" type="ORF">SDC9_161297</name>
</gene>
<sequence>MNNTVGFTTDFKKCSSILSQYIYIKDFVTCEHPQFKMVDYFEHFNFLQISDLDFTYPITLEKSFEHVDPFCNTIGQYWESIINIDFEWHVFFVMLFAVQPGNNIQDFTQFIEIIKSLIIPPTWYREQFAKFGDIDRQIARDFLTTALAEAMVSVGKVDIVHEDKLIGILEVFREYVEHLNTWYEYYDDFNQNLAEIKHNLEHKIVNLF</sequence>
<comment type="caution">
    <text evidence="1">The sequence shown here is derived from an EMBL/GenBank/DDBJ whole genome shotgun (WGS) entry which is preliminary data.</text>
</comment>
<evidence type="ECO:0000313" key="1">
    <source>
        <dbReference type="EMBL" id="MPN13971.1"/>
    </source>
</evidence>
<dbReference type="EMBL" id="VSSQ01060544">
    <property type="protein sequence ID" value="MPN13971.1"/>
    <property type="molecule type" value="Genomic_DNA"/>
</dbReference>
<reference evidence="1" key="1">
    <citation type="submission" date="2019-08" db="EMBL/GenBank/DDBJ databases">
        <authorList>
            <person name="Kucharzyk K."/>
            <person name="Murdoch R.W."/>
            <person name="Higgins S."/>
            <person name="Loffler F."/>
        </authorList>
    </citation>
    <scope>NUCLEOTIDE SEQUENCE</scope>
</reference>
<dbReference type="AlphaFoldDB" id="A0A645FHW0"/>
<name>A0A645FHW0_9ZZZZ</name>
<proteinExistence type="predicted"/>
<protein>
    <submittedName>
        <fullName evidence="1">Uncharacterized protein</fullName>
    </submittedName>
</protein>
<accession>A0A645FHW0</accession>